<feature type="region of interest" description="Disordered" evidence="6">
    <location>
        <begin position="68"/>
        <end position="97"/>
    </location>
</feature>
<dbReference type="Pfam" id="PF06179">
    <property type="entry name" value="Med22"/>
    <property type="match status" value="1"/>
</dbReference>
<organism evidence="7 8">
    <name type="scientific">Tilletia horrida</name>
    <dbReference type="NCBI Taxonomy" id="155126"/>
    <lineage>
        <taxon>Eukaryota</taxon>
        <taxon>Fungi</taxon>
        <taxon>Dikarya</taxon>
        <taxon>Basidiomycota</taxon>
        <taxon>Ustilaginomycotina</taxon>
        <taxon>Exobasidiomycetes</taxon>
        <taxon>Tilletiales</taxon>
        <taxon>Tilletiaceae</taxon>
        <taxon>Tilletia</taxon>
    </lineage>
</organism>
<feature type="compositionally biased region" description="Acidic residues" evidence="6">
    <location>
        <begin position="240"/>
        <end position="250"/>
    </location>
</feature>
<keyword evidence="4" id="KW-0804">Transcription</keyword>
<keyword evidence="8" id="KW-1185">Reference proteome</keyword>
<dbReference type="InterPro" id="IPR021487">
    <property type="entry name" value="DUF3140"/>
</dbReference>
<dbReference type="AlphaFoldDB" id="A0AAN6GSZ8"/>
<dbReference type="InterPro" id="IPR009332">
    <property type="entry name" value="Med22"/>
</dbReference>
<dbReference type="GO" id="GO:0003712">
    <property type="term" value="F:transcription coregulator activity"/>
    <property type="evidence" value="ECO:0007669"/>
    <property type="project" value="InterPro"/>
</dbReference>
<dbReference type="PANTHER" id="PTHR40630:SF1">
    <property type="entry name" value="DNA-BINDING PROTEIN"/>
    <property type="match status" value="1"/>
</dbReference>
<proteinExistence type="inferred from homology"/>
<protein>
    <submittedName>
        <fullName evidence="7">Uncharacterized protein</fullName>
    </submittedName>
</protein>
<feature type="compositionally biased region" description="Low complexity" evidence="6">
    <location>
        <begin position="18"/>
        <end position="42"/>
    </location>
</feature>
<dbReference type="GO" id="GO:0006357">
    <property type="term" value="P:regulation of transcription by RNA polymerase II"/>
    <property type="evidence" value="ECO:0007669"/>
    <property type="project" value="InterPro"/>
</dbReference>
<feature type="region of interest" description="Disordered" evidence="6">
    <location>
        <begin position="186"/>
        <end position="213"/>
    </location>
</feature>
<dbReference type="Proteomes" id="UP001176517">
    <property type="component" value="Unassembled WGS sequence"/>
</dbReference>
<dbReference type="PANTHER" id="PTHR40630">
    <property type="entry name" value="POSSIBLE DNA-BINDING PROTEIN"/>
    <property type="match status" value="1"/>
</dbReference>
<keyword evidence="3" id="KW-0805">Transcription regulation</keyword>
<evidence type="ECO:0000313" key="7">
    <source>
        <dbReference type="EMBL" id="KAK0554843.1"/>
    </source>
</evidence>
<evidence type="ECO:0000256" key="2">
    <source>
        <dbReference type="ARBA" id="ARBA00005942"/>
    </source>
</evidence>
<evidence type="ECO:0000256" key="6">
    <source>
        <dbReference type="SAM" id="MobiDB-lite"/>
    </source>
</evidence>
<name>A0AAN6GSZ8_9BASI</name>
<keyword evidence="5" id="KW-0539">Nucleus</keyword>
<dbReference type="EMBL" id="JAPDMZ010000033">
    <property type="protein sequence ID" value="KAK0554843.1"/>
    <property type="molecule type" value="Genomic_DNA"/>
</dbReference>
<evidence type="ECO:0000313" key="8">
    <source>
        <dbReference type="Proteomes" id="UP001176517"/>
    </source>
</evidence>
<evidence type="ECO:0000256" key="4">
    <source>
        <dbReference type="ARBA" id="ARBA00023163"/>
    </source>
</evidence>
<reference evidence="7" key="1">
    <citation type="journal article" date="2023" name="PhytoFront">
        <title>Draft Genome Resources of Seven Strains of Tilletia horrida, Causal Agent of Kernel Smut of Rice.</title>
        <authorList>
            <person name="Khanal S."/>
            <person name="Antony Babu S."/>
            <person name="Zhou X.G."/>
        </authorList>
    </citation>
    <scope>NUCLEOTIDE SEQUENCE</scope>
    <source>
        <strain evidence="7">TX6</strain>
    </source>
</reference>
<comment type="caution">
    <text evidence="7">The sequence shown here is derived from an EMBL/GenBank/DDBJ whole genome shotgun (WGS) entry which is preliminary data.</text>
</comment>
<comment type="subcellular location">
    <subcellularLocation>
        <location evidence="1">Nucleus</location>
    </subcellularLocation>
</comment>
<sequence>MSSTQAGPSNAAGAAQNPSPLGPSSASSSIAPAAAPAPGALPFRPNTARAPFKTDVVRRSALSTATLLRTSKPGVHGPGGLASNATGLLGTDEDDEENAQLSEAQLAKLEENVNVKIDNDIQVLLDGFRQLVGLSMIRDKDRYLLAQESYQAEMRAHNMVRAAQSLTLLSASLKLSLILALEPEYQQGGNEVPPSTSSRSEGQTQPSSARELVEDTERLRQRCAHLLGGLGIGLGNLAQDQEDNEEEEVADVAMGSQEHDALFDTLSQSMPG</sequence>
<evidence type="ECO:0000256" key="3">
    <source>
        <dbReference type="ARBA" id="ARBA00023015"/>
    </source>
</evidence>
<accession>A0AAN6GSZ8</accession>
<feature type="compositionally biased region" description="Polar residues" evidence="6">
    <location>
        <begin position="187"/>
        <end position="208"/>
    </location>
</feature>
<gene>
    <name evidence="7" type="ORF">OC846_001946</name>
</gene>
<evidence type="ECO:0000256" key="5">
    <source>
        <dbReference type="ARBA" id="ARBA00023242"/>
    </source>
</evidence>
<dbReference type="GO" id="GO:0016592">
    <property type="term" value="C:mediator complex"/>
    <property type="evidence" value="ECO:0007669"/>
    <property type="project" value="InterPro"/>
</dbReference>
<comment type="similarity">
    <text evidence="2">Belongs to the Mediator complex subunit 22 family.</text>
</comment>
<feature type="region of interest" description="Disordered" evidence="6">
    <location>
        <begin position="1"/>
        <end position="55"/>
    </location>
</feature>
<feature type="region of interest" description="Disordered" evidence="6">
    <location>
        <begin position="234"/>
        <end position="272"/>
    </location>
</feature>
<evidence type="ECO:0000256" key="1">
    <source>
        <dbReference type="ARBA" id="ARBA00004123"/>
    </source>
</evidence>